<protein>
    <submittedName>
        <fullName evidence="1">Uncharacterized protein</fullName>
    </submittedName>
</protein>
<dbReference type="Gramene" id="mRNA:HanXRQr2_Chr13g0610761">
    <property type="protein sequence ID" value="CDS:HanXRQr2_Chr13g0610761.1"/>
    <property type="gene ID" value="HanXRQr2_Chr13g0610761"/>
</dbReference>
<proteinExistence type="predicted"/>
<organism evidence="1 2">
    <name type="scientific">Helianthus annuus</name>
    <name type="common">Common sunflower</name>
    <dbReference type="NCBI Taxonomy" id="4232"/>
    <lineage>
        <taxon>Eukaryota</taxon>
        <taxon>Viridiplantae</taxon>
        <taxon>Streptophyta</taxon>
        <taxon>Embryophyta</taxon>
        <taxon>Tracheophyta</taxon>
        <taxon>Spermatophyta</taxon>
        <taxon>Magnoliopsida</taxon>
        <taxon>eudicotyledons</taxon>
        <taxon>Gunneridae</taxon>
        <taxon>Pentapetalae</taxon>
        <taxon>asterids</taxon>
        <taxon>campanulids</taxon>
        <taxon>Asterales</taxon>
        <taxon>Asteraceae</taxon>
        <taxon>Asteroideae</taxon>
        <taxon>Heliantheae alliance</taxon>
        <taxon>Heliantheae</taxon>
        <taxon>Helianthus</taxon>
    </lineage>
</organism>
<reference evidence="1" key="1">
    <citation type="journal article" date="2017" name="Nature">
        <title>The sunflower genome provides insights into oil metabolism, flowering and Asterid evolution.</title>
        <authorList>
            <person name="Badouin H."/>
            <person name="Gouzy J."/>
            <person name="Grassa C.J."/>
            <person name="Murat F."/>
            <person name="Staton S.E."/>
            <person name="Cottret L."/>
            <person name="Lelandais-Briere C."/>
            <person name="Owens G.L."/>
            <person name="Carrere S."/>
            <person name="Mayjonade B."/>
            <person name="Legrand L."/>
            <person name="Gill N."/>
            <person name="Kane N.C."/>
            <person name="Bowers J.E."/>
            <person name="Hubner S."/>
            <person name="Bellec A."/>
            <person name="Berard A."/>
            <person name="Berges H."/>
            <person name="Blanchet N."/>
            <person name="Boniface M.C."/>
            <person name="Brunel D."/>
            <person name="Catrice O."/>
            <person name="Chaidir N."/>
            <person name="Claudel C."/>
            <person name="Donnadieu C."/>
            <person name="Faraut T."/>
            <person name="Fievet G."/>
            <person name="Helmstetter N."/>
            <person name="King M."/>
            <person name="Knapp S.J."/>
            <person name="Lai Z."/>
            <person name="Le Paslier M.C."/>
            <person name="Lippi Y."/>
            <person name="Lorenzon L."/>
            <person name="Mandel J.R."/>
            <person name="Marage G."/>
            <person name="Marchand G."/>
            <person name="Marquand E."/>
            <person name="Bret-Mestries E."/>
            <person name="Morien E."/>
            <person name="Nambeesan S."/>
            <person name="Nguyen T."/>
            <person name="Pegot-Espagnet P."/>
            <person name="Pouilly N."/>
            <person name="Raftis F."/>
            <person name="Sallet E."/>
            <person name="Schiex T."/>
            <person name="Thomas J."/>
            <person name="Vandecasteele C."/>
            <person name="Vares D."/>
            <person name="Vear F."/>
            <person name="Vautrin S."/>
            <person name="Crespi M."/>
            <person name="Mangin B."/>
            <person name="Burke J.M."/>
            <person name="Salse J."/>
            <person name="Munos S."/>
            <person name="Vincourt P."/>
            <person name="Rieseberg L.H."/>
            <person name="Langlade N.B."/>
        </authorList>
    </citation>
    <scope>NUCLEOTIDE SEQUENCE</scope>
    <source>
        <tissue evidence="1">Leaves</tissue>
    </source>
</reference>
<accession>A0A9K3EKB2</accession>
<dbReference type="Proteomes" id="UP000215914">
    <property type="component" value="Unassembled WGS sequence"/>
</dbReference>
<sequence>MKEEDEKIHYNYSLHHHHITSIQQARLENSVGPTLRWVSSTSLILKNANWEAKPNQEKGHPIWDNLLFLDSPVMSNCLEMSQDFHNLLYSI</sequence>
<reference evidence="1" key="2">
    <citation type="submission" date="2020-06" db="EMBL/GenBank/DDBJ databases">
        <title>Helianthus annuus Genome sequencing and assembly Release 2.</title>
        <authorList>
            <person name="Gouzy J."/>
            <person name="Langlade N."/>
            <person name="Munos S."/>
        </authorList>
    </citation>
    <scope>NUCLEOTIDE SEQUENCE</scope>
    <source>
        <tissue evidence="1">Leaves</tissue>
    </source>
</reference>
<evidence type="ECO:0000313" key="1">
    <source>
        <dbReference type="EMBL" id="KAF5775320.1"/>
    </source>
</evidence>
<dbReference type="EMBL" id="MNCJ02000328">
    <property type="protein sequence ID" value="KAF5775320.1"/>
    <property type="molecule type" value="Genomic_DNA"/>
</dbReference>
<keyword evidence="2" id="KW-1185">Reference proteome</keyword>
<comment type="caution">
    <text evidence="1">The sequence shown here is derived from an EMBL/GenBank/DDBJ whole genome shotgun (WGS) entry which is preliminary data.</text>
</comment>
<dbReference type="AlphaFoldDB" id="A0A9K3EKB2"/>
<name>A0A9K3EKB2_HELAN</name>
<evidence type="ECO:0000313" key="2">
    <source>
        <dbReference type="Proteomes" id="UP000215914"/>
    </source>
</evidence>
<gene>
    <name evidence="1" type="ORF">HanXRQr2_Chr13g0610761</name>
</gene>